<reference evidence="2" key="1">
    <citation type="journal article" date="2022" name="Nat. Commun.">
        <title>Chromosome evolution and the genetic basis of agronomically important traits in greater yam.</title>
        <authorList>
            <person name="Bredeson J.V."/>
            <person name="Lyons J.B."/>
            <person name="Oniyinde I.O."/>
            <person name="Okereke N.R."/>
            <person name="Kolade O."/>
            <person name="Nnabue I."/>
            <person name="Nwadili C.O."/>
            <person name="Hribova E."/>
            <person name="Parker M."/>
            <person name="Nwogha J."/>
            <person name="Shu S."/>
            <person name="Carlson J."/>
            <person name="Kariba R."/>
            <person name="Muthemba S."/>
            <person name="Knop K."/>
            <person name="Barton G.J."/>
            <person name="Sherwood A.V."/>
            <person name="Lopez-Montes A."/>
            <person name="Asiedu R."/>
            <person name="Jamnadass R."/>
            <person name="Muchugi A."/>
            <person name="Goodstein D."/>
            <person name="Egesi C.N."/>
            <person name="Featherston J."/>
            <person name="Asfaw A."/>
            <person name="Simpson G.G."/>
            <person name="Dolezel J."/>
            <person name="Hendre P.S."/>
            <person name="Van Deynze A."/>
            <person name="Kumar P.L."/>
            <person name="Obidiegwu J.E."/>
            <person name="Bhattacharjee R."/>
            <person name="Rokhsar D.S."/>
        </authorList>
    </citation>
    <scope>NUCLEOTIDE SEQUENCE [LARGE SCALE GENOMIC DNA]</scope>
    <source>
        <strain evidence="2">cv. TDa95/00328</strain>
    </source>
</reference>
<feature type="non-terminal residue" evidence="1">
    <location>
        <position position="1"/>
    </location>
</feature>
<accession>A0ACB7WVJ1</accession>
<evidence type="ECO:0000313" key="2">
    <source>
        <dbReference type="Proteomes" id="UP000827976"/>
    </source>
</evidence>
<organism evidence="1 2">
    <name type="scientific">Dioscorea alata</name>
    <name type="common">Purple yam</name>
    <dbReference type="NCBI Taxonomy" id="55571"/>
    <lineage>
        <taxon>Eukaryota</taxon>
        <taxon>Viridiplantae</taxon>
        <taxon>Streptophyta</taxon>
        <taxon>Embryophyta</taxon>
        <taxon>Tracheophyta</taxon>
        <taxon>Spermatophyta</taxon>
        <taxon>Magnoliopsida</taxon>
        <taxon>Liliopsida</taxon>
        <taxon>Dioscoreales</taxon>
        <taxon>Dioscoreaceae</taxon>
        <taxon>Dioscorea</taxon>
    </lineage>
</organism>
<proteinExistence type="predicted"/>
<dbReference type="Proteomes" id="UP000827976">
    <property type="component" value="Chromosome 1"/>
</dbReference>
<keyword evidence="2" id="KW-1185">Reference proteome</keyword>
<gene>
    <name evidence="1" type="ORF">IHE45_01G091400</name>
</gene>
<protein>
    <submittedName>
        <fullName evidence="1">Neprosin domain-containing protein</fullName>
    </submittedName>
</protein>
<evidence type="ECO:0000313" key="1">
    <source>
        <dbReference type="EMBL" id="KAH7692833.1"/>
    </source>
</evidence>
<sequence length="250" mass="27829">WAEYRAPRGEGHKYYGAKATLSVYGIPKVTVNQISAACIWITNGYDGPKKNWDVLTIGWIVKPPLYHDTHPHLFTYWTIDGYQTVCYDTRCPGFILSNKSNIVPGSPINKVSVYDGPQYNITIKVSKDSASGNWWLYYGPSGHYDELNAVGYWPSSLFTSLANDASWVQFGGVVVYNGDEQSPAMGSGHYPEEGEGKAAAFYGIQAVDKSGNPYDFEDNLEAMQDKKECYRVSGYSNKSFFYGGPAHCIK</sequence>
<comment type="caution">
    <text evidence="1">The sequence shown here is derived from an EMBL/GenBank/DDBJ whole genome shotgun (WGS) entry which is preliminary data.</text>
</comment>
<dbReference type="EMBL" id="CM037011">
    <property type="protein sequence ID" value="KAH7692833.1"/>
    <property type="molecule type" value="Genomic_DNA"/>
</dbReference>
<name>A0ACB7WVJ1_DIOAL</name>